<evidence type="ECO:0000256" key="5">
    <source>
        <dbReference type="SAM" id="SignalP"/>
    </source>
</evidence>
<accession>A0A8S4MMG3</accession>
<keyword evidence="2" id="KW-0964">Secreted</keyword>
<feature type="signal peptide" evidence="5">
    <location>
        <begin position="1"/>
        <end position="21"/>
    </location>
</feature>
<evidence type="ECO:0000313" key="8">
    <source>
        <dbReference type="Proteomes" id="UP000838412"/>
    </source>
</evidence>
<evidence type="ECO:0000256" key="4">
    <source>
        <dbReference type="ARBA" id="ARBA00023180"/>
    </source>
</evidence>
<comment type="caution">
    <text evidence="7">The sequence shown here is derived from an EMBL/GenBank/DDBJ whole genome shotgun (WGS) entry which is preliminary data.</text>
</comment>
<dbReference type="AlphaFoldDB" id="A0A8S4MMG3"/>
<sequence length="151" mass="16290">MRVELLAISALAVAFTGSTTAISGWTSWFDLNDPIAGHDRELLADILGLYQKKVCHSPVLIQAETTAGVPALDTNQVLRTFSADRGLECYNSDQPGYPFSQPCEDYKSTVTGLHGGNGCHVTSPVEVVPNDEFGRAPTRSRYMVAGTVSDR</sequence>
<dbReference type="InterPro" id="IPR039675">
    <property type="entry name" value="CILP1/CILP2"/>
</dbReference>
<evidence type="ECO:0000259" key="6">
    <source>
        <dbReference type="Pfam" id="PF13330"/>
    </source>
</evidence>
<comment type="subcellular location">
    <subcellularLocation>
        <location evidence="1">Secreted</location>
    </subcellularLocation>
</comment>
<feature type="chain" id="PRO_5035742382" evidence="5">
    <location>
        <begin position="22"/>
        <end position="151"/>
    </location>
</feature>
<gene>
    <name evidence="7" type="primary">MUC5AC</name>
    <name evidence="7" type="ORF">BLAG_LOCUS25866</name>
</gene>
<keyword evidence="4" id="KW-0325">Glycoprotein</keyword>
<reference evidence="7" key="1">
    <citation type="submission" date="2022-01" db="EMBL/GenBank/DDBJ databases">
        <authorList>
            <person name="Braso-Vives M."/>
        </authorList>
    </citation>
    <scope>NUCLEOTIDE SEQUENCE</scope>
</reference>
<dbReference type="InterPro" id="IPR025155">
    <property type="entry name" value="WxxW_domain"/>
</dbReference>
<evidence type="ECO:0000256" key="1">
    <source>
        <dbReference type="ARBA" id="ARBA00004613"/>
    </source>
</evidence>
<dbReference type="PANTHER" id="PTHR15031">
    <property type="entry name" value="CARTILAGE INTERMEDIATE LAYER PROTEIN CLIP"/>
    <property type="match status" value="1"/>
</dbReference>
<name>A0A8S4MMG3_BRALA</name>
<proteinExistence type="predicted"/>
<evidence type="ECO:0000313" key="7">
    <source>
        <dbReference type="EMBL" id="CAH1276947.1"/>
    </source>
</evidence>
<dbReference type="OrthoDB" id="10611599at2759"/>
<dbReference type="GO" id="GO:0005576">
    <property type="term" value="C:extracellular region"/>
    <property type="evidence" value="ECO:0007669"/>
    <property type="project" value="UniProtKB-SubCell"/>
</dbReference>
<evidence type="ECO:0000256" key="2">
    <source>
        <dbReference type="ARBA" id="ARBA00022525"/>
    </source>
</evidence>
<keyword evidence="8" id="KW-1185">Reference proteome</keyword>
<dbReference type="EMBL" id="CAKMNS010000112">
    <property type="protein sequence ID" value="CAH1276947.1"/>
    <property type="molecule type" value="Genomic_DNA"/>
</dbReference>
<keyword evidence="3 5" id="KW-0732">Signal</keyword>
<protein>
    <submittedName>
        <fullName evidence="7">MUC5AC protein</fullName>
    </submittedName>
</protein>
<organism evidence="7 8">
    <name type="scientific">Branchiostoma lanceolatum</name>
    <name type="common">Common lancelet</name>
    <name type="synonym">Amphioxus lanceolatum</name>
    <dbReference type="NCBI Taxonomy" id="7740"/>
    <lineage>
        <taxon>Eukaryota</taxon>
        <taxon>Metazoa</taxon>
        <taxon>Chordata</taxon>
        <taxon>Cephalochordata</taxon>
        <taxon>Leptocardii</taxon>
        <taxon>Amphioxiformes</taxon>
        <taxon>Branchiostomatidae</taxon>
        <taxon>Branchiostoma</taxon>
    </lineage>
</organism>
<dbReference type="Pfam" id="PF13330">
    <property type="entry name" value="Mucin2_WxxW"/>
    <property type="match status" value="1"/>
</dbReference>
<feature type="domain" description="WxxW" evidence="6">
    <location>
        <begin position="25"/>
        <end position="109"/>
    </location>
</feature>
<evidence type="ECO:0000256" key="3">
    <source>
        <dbReference type="ARBA" id="ARBA00022729"/>
    </source>
</evidence>
<dbReference type="PANTHER" id="PTHR15031:SF6">
    <property type="entry name" value="CARTILAGE INTERMEDIATE LAYER PROTEIN 1-LIKE ISOFORM X1"/>
    <property type="match status" value="1"/>
</dbReference>
<dbReference type="Proteomes" id="UP000838412">
    <property type="component" value="Unassembled WGS sequence"/>
</dbReference>